<sequence>MRHLIDEFVKNCNECQLANADTTKGKKVFIDIYSPLPRSRGESNCIFILVDVFSKFTLLLPLRAMKDGNIVNRLGGENVENPWEPTACSFRECELFQLRHNERYGFQWGIKHVNTSLYYPCPNLVERIKRNLMVALGIFHNVDQRNWDENLPDSTGYSPSKDFLGRDLTLIIQNGWGIPPESLENTWGKELEKIWHQTCANLEKARSSVENKYDDRL</sequence>
<protein>
    <recommendedName>
        <fullName evidence="3">Integrase catalytic domain-containing protein</fullName>
    </recommendedName>
</protein>
<dbReference type="Proteomes" id="UP001159363">
    <property type="component" value="Chromosome X"/>
</dbReference>
<organism evidence="1 2">
    <name type="scientific">Dryococelus australis</name>
    <dbReference type="NCBI Taxonomy" id="614101"/>
    <lineage>
        <taxon>Eukaryota</taxon>
        <taxon>Metazoa</taxon>
        <taxon>Ecdysozoa</taxon>
        <taxon>Arthropoda</taxon>
        <taxon>Hexapoda</taxon>
        <taxon>Insecta</taxon>
        <taxon>Pterygota</taxon>
        <taxon>Neoptera</taxon>
        <taxon>Polyneoptera</taxon>
        <taxon>Phasmatodea</taxon>
        <taxon>Verophasmatodea</taxon>
        <taxon>Anareolatae</taxon>
        <taxon>Phasmatidae</taxon>
        <taxon>Eurycanthinae</taxon>
        <taxon>Dryococelus</taxon>
    </lineage>
</organism>
<evidence type="ECO:0008006" key="3">
    <source>
        <dbReference type="Google" id="ProtNLM"/>
    </source>
</evidence>
<evidence type="ECO:0000313" key="1">
    <source>
        <dbReference type="EMBL" id="KAJ8887798.1"/>
    </source>
</evidence>
<comment type="caution">
    <text evidence="1">The sequence shown here is derived from an EMBL/GenBank/DDBJ whole genome shotgun (WGS) entry which is preliminary data.</text>
</comment>
<dbReference type="PANTHER" id="PTHR47266">
    <property type="entry name" value="ENDONUCLEASE-RELATED"/>
    <property type="match status" value="1"/>
</dbReference>
<name>A0ABQ9HVG0_9NEOP</name>
<reference evidence="1 2" key="1">
    <citation type="submission" date="2023-02" db="EMBL/GenBank/DDBJ databases">
        <title>LHISI_Scaffold_Assembly.</title>
        <authorList>
            <person name="Stuart O.P."/>
            <person name="Cleave R."/>
            <person name="Magrath M.J.L."/>
            <person name="Mikheyev A.S."/>
        </authorList>
    </citation>
    <scope>NUCLEOTIDE SEQUENCE [LARGE SCALE GENOMIC DNA]</scope>
    <source>
        <strain evidence="1">Daus_M_001</strain>
        <tissue evidence="1">Leg muscle</tissue>
    </source>
</reference>
<dbReference type="InterPro" id="IPR012337">
    <property type="entry name" value="RNaseH-like_sf"/>
</dbReference>
<dbReference type="Gene3D" id="3.30.420.10">
    <property type="entry name" value="Ribonuclease H-like superfamily/Ribonuclease H"/>
    <property type="match status" value="1"/>
</dbReference>
<keyword evidence="2" id="KW-1185">Reference proteome</keyword>
<dbReference type="InterPro" id="IPR036397">
    <property type="entry name" value="RNaseH_sf"/>
</dbReference>
<dbReference type="SUPFAM" id="SSF53098">
    <property type="entry name" value="Ribonuclease H-like"/>
    <property type="match status" value="1"/>
</dbReference>
<accession>A0ABQ9HVG0</accession>
<gene>
    <name evidence="1" type="ORF">PR048_014016</name>
</gene>
<evidence type="ECO:0000313" key="2">
    <source>
        <dbReference type="Proteomes" id="UP001159363"/>
    </source>
</evidence>
<dbReference type="EMBL" id="JARBHB010000004">
    <property type="protein sequence ID" value="KAJ8887798.1"/>
    <property type="molecule type" value="Genomic_DNA"/>
</dbReference>
<dbReference type="InterPro" id="IPR052160">
    <property type="entry name" value="Gypsy_RT_Integrase-like"/>
</dbReference>
<proteinExistence type="predicted"/>